<dbReference type="OrthoDB" id="5431326at2"/>
<dbReference type="InterPro" id="IPR024134">
    <property type="entry name" value="SOD_Cu/Zn_/chaperone"/>
</dbReference>
<evidence type="ECO:0000256" key="1">
    <source>
        <dbReference type="ARBA" id="ARBA00010457"/>
    </source>
</evidence>
<dbReference type="InterPro" id="IPR001424">
    <property type="entry name" value="SOD_Cu_Zn_dom"/>
</dbReference>
<dbReference type="SUPFAM" id="SSF49329">
    <property type="entry name" value="Cu,Zn superoxide dismutase-like"/>
    <property type="match status" value="1"/>
</dbReference>
<keyword evidence="2" id="KW-0732">Signal</keyword>
<dbReference type="CDD" id="cd00305">
    <property type="entry name" value="Cu-Zn_Superoxide_Dismutase"/>
    <property type="match status" value="1"/>
</dbReference>
<dbReference type="GO" id="GO:0006801">
    <property type="term" value="P:superoxide metabolic process"/>
    <property type="evidence" value="ECO:0007669"/>
    <property type="project" value="InterPro"/>
</dbReference>
<dbReference type="RefSeq" id="WP_071972190.1">
    <property type="nucleotide sequence ID" value="NZ_CP018076.1"/>
</dbReference>
<protein>
    <recommendedName>
        <fullName evidence="3">Superoxide dismutase copper/zinc binding domain-containing protein</fullName>
    </recommendedName>
</protein>
<keyword evidence="5" id="KW-1185">Reference proteome</keyword>
<dbReference type="Proteomes" id="UP000181897">
    <property type="component" value="Chromosome"/>
</dbReference>
<gene>
    <name evidence="4" type="ORF">BOO69_10830</name>
</gene>
<accession>A0A1J0WHP4</accession>
<dbReference type="InterPro" id="IPR036423">
    <property type="entry name" value="SOD-like_Cu/Zn_dom_sf"/>
</dbReference>
<evidence type="ECO:0000256" key="2">
    <source>
        <dbReference type="SAM" id="SignalP"/>
    </source>
</evidence>
<proteinExistence type="inferred from homology"/>
<dbReference type="STRING" id="1917485.BOO69_10830"/>
<evidence type="ECO:0000259" key="3">
    <source>
        <dbReference type="Pfam" id="PF00080"/>
    </source>
</evidence>
<dbReference type="PANTHER" id="PTHR10003">
    <property type="entry name" value="SUPEROXIDE DISMUTASE CU-ZN -RELATED"/>
    <property type="match status" value="1"/>
</dbReference>
<dbReference type="EMBL" id="CP018076">
    <property type="protein sequence ID" value="APE43853.1"/>
    <property type="molecule type" value="Genomic_DNA"/>
</dbReference>
<evidence type="ECO:0000313" key="4">
    <source>
        <dbReference type="EMBL" id="APE43853.1"/>
    </source>
</evidence>
<feature type="signal peptide" evidence="2">
    <location>
        <begin position="1"/>
        <end position="21"/>
    </location>
</feature>
<feature type="chain" id="PRO_5013131248" description="Superoxide dismutase copper/zinc binding domain-containing protein" evidence="2">
    <location>
        <begin position="22"/>
        <end position="181"/>
    </location>
</feature>
<reference evidence="4 5" key="1">
    <citation type="submission" date="2016-11" db="EMBL/GenBank/DDBJ databases">
        <title>Complete genome sequence of Sulfitobacter sp. AM1-D1, a toxic bacteria associated with marine dinoflagellate Alexandrium minutum in East China Sea.</title>
        <authorList>
            <person name="Yang Q."/>
            <person name="Zhang X."/>
            <person name="Tian X."/>
        </authorList>
    </citation>
    <scope>NUCLEOTIDE SEQUENCE [LARGE SCALE GENOMIC DNA]</scope>
    <source>
        <strain evidence="4 5">AM1-D1</strain>
    </source>
</reference>
<organism evidence="4 5">
    <name type="scientific">Sulfitobacter alexandrii</name>
    <dbReference type="NCBI Taxonomy" id="1917485"/>
    <lineage>
        <taxon>Bacteria</taxon>
        <taxon>Pseudomonadati</taxon>
        <taxon>Pseudomonadota</taxon>
        <taxon>Alphaproteobacteria</taxon>
        <taxon>Rhodobacterales</taxon>
        <taxon>Roseobacteraceae</taxon>
        <taxon>Sulfitobacter</taxon>
    </lineage>
</organism>
<evidence type="ECO:0000313" key="5">
    <source>
        <dbReference type="Proteomes" id="UP000181897"/>
    </source>
</evidence>
<dbReference type="KEGG" id="suam:BOO69_10830"/>
<dbReference type="GO" id="GO:0005507">
    <property type="term" value="F:copper ion binding"/>
    <property type="evidence" value="ECO:0007669"/>
    <property type="project" value="InterPro"/>
</dbReference>
<name>A0A1J0WHP4_9RHOB</name>
<feature type="domain" description="Superoxide dismutase copper/zinc binding" evidence="3">
    <location>
        <begin position="45"/>
        <end position="176"/>
    </location>
</feature>
<dbReference type="AlphaFoldDB" id="A0A1J0WHP4"/>
<comment type="similarity">
    <text evidence="1">Belongs to the Cu-Zn superoxide dismutase family.</text>
</comment>
<dbReference type="Pfam" id="PF00080">
    <property type="entry name" value="Sod_Cu"/>
    <property type="match status" value="1"/>
</dbReference>
<dbReference type="Gene3D" id="2.60.40.200">
    <property type="entry name" value="Superoxide dismutase, copper/zinc binding domain"/>
    <property type="match status" value="1"/>
</dbReference>
<sequence length="181" mass="17911">MIRTFPALAAAATLAAGAAMAESHASAPQPAATAQMKLADGTSVGTATITPGTDGVLVHLEVEGLEPGPKGVHLHQIGECDGGTDFKSAGPHIGDDGNTAHGLLHPDGPHAGDLPNVFVGEDGSGQMEAFTSAVSLSDTPDGMLDSDGASVMIHAEGDDHFTQPGGTTGARLACGVLEPAS</sequence>